<dbReference type="EMBL" id="RYDJ01000003">
    <property type="protein sequence ID" value="RTZ06498.1"/>
    <property type="molecule type" value="Genomic_DNA"/>
</dbReference>
<reference evidence="2 3" key="1">
    <citation type="submission" date="2018-12" db="EMBL/GenBank/DDBJ databases">
        <title>Flavobacterium sp. nov., isolated from glacier ice.</title>
        <authorList>
            <person name="Liu Q."/>
            <person name="Xin Y.-H."/>
        </authorList>
    </citation>
    <scope>NUCLEOTIDE SEQUENCE [LARGE SCALE GENOMIC DNA]</scope>
    <source>
        <strain evidence="2 3">RB1N8</strain>
    </source>
</reference>
<dbReference type="InterPro" id="IPR029044">
    <property type="entry name" value="Nucleotide-diphossugar_trans"/>
</dbReference>
<dbReference type="AlphaFoldDB" id="A0A3S0UZR5"/>
<proteinExistence type="predicted"/>
<sequence>MNNLPSVSVIIPTYNRSKLLLETLYSVKNQTLKNWECIIVDDGSNDNTEDIINNFIRDDIRFKFFKRPVYYPKGACSCRNYGFEISKGKFIQWLDDDDLLSTNKLELQVKKLEILDNPKIFTTCDWDLFWPNKKFQNNNLLQFKKVIKADSFFHELKNQLTFCPVHTFLIHRDLVIKAGNWNIQLTVNDDAEFIARILLESEILINTDGCYVLYCDHKESRISKKNNIKGLVSFLLSLRLMHANLKAYDITCKPYFKWKLFNIFYNNWKTNKDVLINHKFFFKENGIDFRYSRYYMIKYSIYKIVYPWYKNKFKNK</sequence>
<name>A0A3S0UZR5_9FLAO</name>
<dbReference type="CDD" id="cd00761">
    <property type="entry name" value="Glyco_tranf_GTA_type"/>
    <property type="match status" value="1"/>
</dbReference>
<dbReference type="Pfam" id="PF00535">
    <property type="entry name" value="Glycos_transf_2"/>
    <property type="match status" value="1"/>
</dbReference>
<dbReference type="Proteomes" id="UP000280825">
    <property type="component" value="Unassembled WGS sequence"/>
</dbReference>
<keyword evidence="3" id="KW-1185">Reference proteome</keyword>
<dbReference type="GO" id="GO:0016740">
    <property type="term" value="F:transferase activity"/>
    <property type="evidence" value="ECO:0007669"/>
    <property type="project" value="UniProtKB-KW"/>
</dbReference>
<comment type="caution">
    <text evidence="2">The sequence shown here is derived from an EMBL/GenBank/DDBJ whole genome shotgun (WGS) entry which is preliminary data.</text>
</comment>
<dbReference type="Gene3D" id="3.90.550.10">
    <property type="entry name" value="Spore Coat Polysaccharide Biosynthesis Protein SpsA, Chain A"/>
    <property type="match status" value="1"/>
</dbReference>
<evidence type="ECO:0000259" key="1">
    <source>
        <dbReference type="Pfam" id="PF00535"/>
    </source>
</evidence>
<organism evidence="2 3">
    <name type="scientific">Flavobacterium bomense</name>
    <dbReference type="NCBI Taxonomy" id="2497483"/>
    <lineage>
        <taxon>Bacteria</taxon>
        <taxon>Pseudomonadati</taxon>
        <taxon>Bacteroidota</taxon>
        <taxon>Flavobacteriia</taxon>
        <taxon>Flavobacteriales</taxon>
        <taxon>Flavobacteriaceae</taxon>
        <taxon>Flavobacterium</taxon>
    </lineage>
</organism>
<accession>A0A3S0UZR5</accession>
<keyword evidence="2" id="KW-0808">Transferase</keyword>
<dbReference type="InterPro" id="IPR001173">
    <property type="entry name" value="Glyco_trans_2-like"/>
</dbReference>
<gene>
    <name evidence="2" type="ORF">EKL98_04420</name>
</gene>
<evidence type="ECO:0000313" key="2">
    <source>
        <dbReference type="EMBL" id="RTZ06498.1"/>
    </source>
</evidence>
<protein>
    <submittedName>
        <fullName evidence="2">Glycosyltransferase family 2 protein</fullName>
    </submittedName>
</protein>
<feature type="domain" description="Glycosyltransferase 2-like" evidence="1">
    <location>
        <begin position="8"/>
        <end position="175"/>
    </location>
</feature>
<dbReference type="SUPFAM" id="SSF53448">
    <property type="entry name" value="Nucleotide-diphospho-sugar transferases"/>
    <property type="match status" value="1"/>
</dbReference>
<dbReference type="PANTHER" id="PTHR43685:SF2">
    <property type="entry name" value="GLYCOSYLTRANSFERASE 2-LIKE DOMAIN-CONTAINING PROTEIN"/>
    <property type="match status" value="1"/>
</dbReference>
<evidence type="ECO:0000313" key="3">
    <source>
        <dbReference type="Proteomes" id="UP000280825"/>
    </source>
</evidence>
<dbReference type="PANTHER" id="PTHR43685">
    <property type="entry name" value="GLYCOSYLTRANSFERASE"/>
    <property type="match status" value="1"/>
</dbReference>
<dbReference type="InterPro" id="IPR050834">
    <property type="entry name" value="Glycosyltransf_2"/>
</dbReference>
<dbReference type="RefSeq" id="WP_126561637.1">
    <property type="nucleotide sequence ID" value="NZ_RYDJ01000003.1"/>
</dbReference>